<dbReference type="Pfam" id="PF05117">
    <property type="entry name" value="DUF695"/>
    <property type="match status" value="1"/>
</dbReference>
<dbReference type="RefSeq" id="WP_134776882.1">
    <property type="nucleotide sequence ID" value="NZ_JAYLLN010000022.1"/>
</dbReference>
<dbReference type="Proteomes" id="UP001363035">
    <property type="component" value="Unassembled WGS sequence"/>
</dbReference>
<keyword evidence="3" id="KW-1185">Reference proteome</keyword>
<protein>
    <submittedName>
        <fullName evidence="2">DUF695 domain-containing protein</fullName>
    </submittedName>
</protein>
<dbReference type="EMBL" id="JAYLLN010000022">
    <property type="protein sequence ID" value="MEI5985260.1"/>
    <property type="molecule type" value="Genomic_DNA"/>
</dbReference>
<organism evidence="2 3">
    <name type="scientific">Sphingobacterium tenebrionis</name>
    <dbReference type="NCBI Taxonomy" id="3111775"/>
    <lineage>
        <taxon>Bacteria</taxon>
        <taxon>Pseudomonadati</taxon>
        <taxon>Bacteroidota</taxon>
        <taxon>Sphingobacteriia</taxon>
        <taxon>Sphingobacteriales</taxon>
        <taxon>Sphingobacteriaceae</taxon>
        <taxon>Sphingobacterium</taxon>
    </lineage>
</organism>
<feature type="domain" description="DUF695" evidence="1">
    <location>
        <begin position="236"/>
        <end position="358"/>
    </location>
</feature>
<dbReference type="InterPro" id="IPR016097">
    <property type="entry name" value="DUF695"/>
</dbReference>
<evidence type="ECO:0000313" key="3">
    <source>
        <dbReference type="Proteomes" id="UP001363035"/>
    </source>
</evidence>
<evidence type="ECO:0000313" key="2">
    <source>
        <dbReference type="EMBL" id="MEI5985260.1"/>
    </source>
</evidence>
<proteinExistence type="predicted"/>
<comment type="caution">
    <text evidence="2">The sequence shown here is derived from an EMBL/GenBank/DDBJ whole genome shotgun (WGS) entry which is preliminary data.</text>
</comment>
<reference evidence="2 3" key="1">
    <citation type="submission" date="2024-01" db="EMBL/GenBank/DDBJ databases">
        <title>Sphingobacterium tenebrionis sp. nov., a novel endophyte isolated from tenebrio molitor intestines.</title>
        <authorList>
            <person name="Zhang C."/>
        </authorList>
    </citation>
    <scope>NUCLEOTIDE SEQUENCE [LARGE SCALE GENOMIC DNA]</scope>
    <source>
        <strain evidence="2 3">PU5-4</strain>
    </source>
</reference>
<accession>A0ABU8I7U8</accession>
<gene>
    <name evidence="2" type="ORF">VJ786_10130</name>
</gene>
<name>A0ABU8I7U8_9SPHI</name>
<sequence length="360" mass="42043">MSLYEELSRIENSQYQSFWNWFKDNSENFLQTLRARENVEENLIAILAPKIEELDLGLFFLIGIENDDVAELIFTPDGNIQNVYLAEEIVAAAPEIENWSFKALKPPTNIPSFEIRMMDLVFSKSNITFYPKNHPAYPDEIDLVMIYKDWREELADEIVNGVYIFLDNFLGEEAMIEKIDRIQVIGPEEEVPEEIPVEKLPEYINWREKEFVEKYQDITYSDENDSYTSFETILEDDTPIISTINTGALNWDNKASHPWILVLMINFLEVHDSGMPNQKDLDVLGEIDKLTLQLLPNLEGYIYIGREIGDGKCELFFACKDYRMPAKIADWLGSQFNDGVEITADIFKDKYWQIFERFNQ</sequence>
<evidence type="ECO:0000259" key="1">
    <source>
        <dbReference type="Pfam" id="PF05117"/>
    </source>
</evidence>